<keyword evidence="1" id="KW-1133">Transmembrane helix</keyword>
<name>A0A1G5JUK5_9FLAO</name>
<evidence type="ECO:0000313" key="3">
    <source>
        <dbReference type="Proteomes" id="UP000199354"/>
    </source>
</evidence>
<evidence type="ECO:0000313" key="2">
    <source>
        <dbReference type="EMBL" id="SCY91359.1"/>
    </source>
</evidence>
<dbReference type="AlphaFoldDB" id="A0A1G5JUK5"/>
<feature type="transmembrane region" description="Helical" evidence="1">
    <location>
        <begin position="15"/>
        <end position="32"/>
    </location>
</feature>
<evidence type="ECO:0000256" key="1">
    <source>
        <dbReference type="SAM" id="Phobius"/>
    </source>
</evidence>
<sequence>MATSSFFEKWNRVCNHRVLIGMSIVLGAIYLAKKGYQFGQWLQLQF</sequence>
<reference evidence="2 3" key="1">
    <citation type="submission" date="2016-10" db="EMBL/GenBank/DDBJ databases">
        <authorList>
            <person name="de Groot N.N."/>
        </authorList>
    </citation>
    <scope>NUCLEOTIDE SEQUENCE [LARGE SCALE GENOMIC DNA]</scope>
    <source>
        <strain evidence="2 3">CGMCC 1.7031</strain>
    </source>
</reference>
<dbReference type="RefSeq" id="WP_170826879.1">
    <property type="nucleotide sequence ID" value="NZ_FMVF01000016.1"/>
</dbReference>
<keyword evidence="1" id="KW-0472">Membrane</keyword>
<dbReference type="EMBL" id="FMVF01000016">
    <property type="protein sequence ID" value="SCY91359.1"/>
    <property type="molecule type" value="Genomic_DNA"/>
</dbReference>
<keyword evidence="3" id="KW-1185">Reference proteome</keyword>
<dbReference type="Proteomes" id="UP000199354">
    <property type="component" value="Unassembled WGS sequence"/>
</dbReference>
<accession>A0A1G5JUK5</accession>
<keyword evidence="1" id="KW-0812">Transmembrane</keyword>
<proteinExistence type="predicted"/>
<organism evidence="2 3">
    <name type="scientific">Flavobacterium caeni</name>
    <dbReference type="NCBI Taxonomy" id="490189"/>
    <lineage>
        <taxon>Bacteria</taxon>
        <taxon>Pseudomonadati</taxon>
        <taxon>Bacteroidota</taxon>
        <taxon>Flavobacteriia</taxon>
        <taxon>Flavobacteriales</taxon>
        <taxon>Flavobacteriaceae</taxon>
        <taxon>Flavobacterium</taxon>
    </lineage>
</organism>
<protein>
    <submittedName>
        <fullName evidence="2">Uncharacterized protein</fullName>
    </submittedName>
</protein>
<gene>
    <name evidence="2" type="ORF">SAMN02927903_02872</name>
</gene>